<dbReference type="GO" id="GO:0005739">
    <property type="term" value="C:mitochondrion"/>
    <property type="evidence" value="ECO:0007669"/>
    <property type="project" value="TreeGrafter"/>
</dbReference>
<reference evidence="13" key="1">
    <citation type="submission" date="2021-01" db="EMBL/GenBank/DDBJ databases">
        <authorList>
            <person name="Corre E."/>
            <person name="Pelletier E."/>
            <person name="Niang G."/>
            <person name="Scheremetjew M."/>
            <person name="Finn R."/>
            <person name="Kale V."/>
            <person name="Holt S."/>
            <person name="Cochrane G."/>
            <person name="Meng A."/>
            <person name="Brown T."/>
            <person name="Cohen L."/>
        </authorList>
    </citation>
    <scope>NUCLEOTIDE SEQUENCE</scope>
    <source>
        <strain evidence="13">CCCM811</strain>
    </source>
</reference>
<dbReference type="InterPro" id="IPR038659">
    <property type="entry name" value="AOX_sf"/>
</dbReference>
<evidence type="ECO:0000256" key="4">
    <source>
        <dbReference type="ARBA" id="ARBA00022448"/>
    </source>
</evidence>
<keyword evidence="10" id="KW-0560">Oxidoreductase</keyword>
<dbReference type="AlphaFoldDB" id="A0A7S3YY88"/>
<evidence type="ECO:0000256" key="3">
    <source>
        <dbReference type="ARBA" id="ARBA00008388"/>
    </source>
</evidence>
<evidence type="ECO:0000256" key="5">
    <source>
        <dbReference type="ARBA" id="ARBA00022660"/>
    </source>
</evidence>
<dbReference type="GO" id="GO:0016020">
    <property type="term" value="C:membrane"/>
    <property type="evidence" value="ECO:0007669"/>
    <property type="project" value="UniProtKB-SubCell"/>
</dbReference>
<keyword evidence="8" id="KW-0249">Electron transport</keyword>
<evidence type="ECO:0000256" key="8">
    <source>
        <dbReference type="ARBA" id="ARBA00022982"/>
    </source>
</evidence>
<evidence type="ECO:0000256" key="10">
    <source>
        <dbReference type="ARBA" id="ARBA00023002"/>
    </source>
</evidence>
<proteinExistence type="inferred from homology"/>
<keyword evidence="11" id="KW-0408">Iron</keyword>
<keyword evidence="9" id="KW-1133">Transmembrane helix</keyword>
<dbReference type="PANTHER" id="PTHR31803">
    <property type="entry name" value="ALTERNATIVE OXIDASE"/>
    <property type="match status" value="1"/>
</dbReference>
<organism evidence="13">
    <name type="scientific">Lotharella globosa</name>
    <dbReference type="NCBI Taxonomy" id="91324"/>
    <lineage>
        <taxon>Eukaryota</taxon>
        <taxon>Sar</taxon>
        <taxon>Rhizaria</taxon>
        <taxon>Cercozoa</taxon>
        <taxon>Chlorarachniophyceae</taxon>
        <taxon>Lotharella</taxon>
    </lineage>
</organism>
<keyword evidence="7" id="KW-0479">Metal-binding</keyword>
<protein>
    <recommendedName>
        <fullName evidence="14">Alternative oxidase</fullName>
    </recommendedName>
</protein>
<evidence type="ECO:0000256" key="7">
    <source>
        <dbReference type="ARBA" id="ARBA00022723"/>
    </source>
</evidence>
<dbReference type="PANTHER" id="PTHR31803:SF3">
    <property type="entry name" value="ALTERNATIVE OXIDASE"/>
    <property type="match status" value="1"/>
</dbReference>
<gene>
    <name evidence="13" type="ORF">LGLO00237_LOCUS17368</name>
</gene>
<name>A0A7S3YY88_9EUKA</name>
<keyword evidence="4" id="KW-0813">Transport</keyword>
<evidence type="ECO:0000256" key="6">
    <source>
        <dbReference type="ARBA" id="ARBA00022692"/>
    </source>
</evidence>
<evidence type="ECO:0000256" key="12">
    <source>
        <dbReference type="ARBA" id="ARBA00023136"/>
    </source>
</evidence>
<dbReference type="Pfam" id="PF01786">
    <property type="entry name" value="AOX"/>
    <property type="match status" value="1"/>
</dbReference>
<sequence>MLTSLRTRTFSCLRRTPRPSAFLRASTLRLSTMATKPEADPEKCKVTGEIGNDGDFKQHFRMSKHEHPLKVKKAWQNPMQNHVWSKAEIEERMKDLPTHTPETLTDKAMHFLVKTLLYHTFNRITGFNPTNPTAKSCEWRLIILESVAGVPGMVAAGMRHFRSLRTLRRDYGWIHTLLEEAENERMHLLVCLKMFNASHLTRFAVVAAQYTMVGFLGLTYLIHPKALHRFVGYLEETASKTYFDLVTAVNTPGTHLHREWAHLKAPQIAIDYWRMDKDSMWSDVLMNLFADETNHRDVNHTFATMKNDDPNPYVHKHLEDAAKAWQVSSKQTINDGTSAKPATQP</sequence>
<keyword evidence="5" id="KW-0679">Respiratory chain</keyword>
<dbReference type="GO" id="GO:0010230">
    <property type="term" value="P:alternative respiration"/>
    <property type="evidence" value="ECO:0007669"/>
    <property type="project" value="TreeGrafter"/>
</dbReference>
<comment type="subcellular location">
    <subcellularLocation>
        <location evidence="2">Membrane</location>
    </subcellularLocation>
</comment>
<evidence type="ECO:0000256" key="11">
    <source>
        <dbReference type="ARBA" id="ARBA00023004"/>
    </source>
</evidence>
<dbReference type="GO" id="GO:0046872">
    <property type="term" value="F:metal ion binding"/>
    <property type="evidence" value="ECO:0007669"/>
    <property type="project" value="UniProtKB-KW"/>
</dbReference>
<evidence type="ECO:0000256" key="2">
    <source>
        <dbReference type="ARBA" id="ARBA00004370"/>
    </source>
</evidence>
<dbReference type="GO" id="GO:0009916">
    <property type="term" value="F:alternative oxidase activity"/>
    <property type="evidence" value="ECO:0007669"/>
    <property type="project" value="InterPro"/>
</dbReference>
<evidence type="ECO:0000256" key="9">
    <source>
        <dbReference type="ARBA" id="ARBA00022989"/>
    </source>
</evidence>
<dbReference type="Gene3D" id="1.20.1260.140">
    <property type="entry name" value="Alternative oxidase"/>
    <property type="match status" value="1"/>
</dbReference>
<evidence type="ECO:0008006" key="14">
    <source>
        <dbReference type="Google" id="ProtNLM"/>
    </source>
</evidence>
<dbReference type="InterPro" id="IPR002680">
    <property type="entry name" value="AOX"/>
</dbReference>
<accession>A0A7S3YY88</accession>
<evidence type="ECO:0000256" key="1">
    <source>
        <dbReference type="ARBA" id="ARBA00001962"/>
    </source>
</evidence>
<evidence type="ECO:0000313" key="13">
    <source>
        <dbReference type="EMBL" id="CAE0665763.1"/>
    </source>
</evidence>
<dbReference type="EMBL" id="HBIV01024176">
    <property type="protein sequence ID" value="CAE0665763.1"/>
    <property type="molecule type" value="Transcribed_RNA"/>
</dbReference>
<keyword evidence="6" id="KW-0812">Transmembrane</keyword>
<keyword evidence="12" id="KW-0472">Membrane</keyword>
<comment type="cofactor">
    <cofactor evidence="1">
        <name>Fe cation</name>
        <dbReference type="ChEBI" id="CHEBI:24875"/>
    </cofactor>
</comment>
<comment type="similarity">
    <text evidence="3">Belongs to the alternative oxidase family.</text>
</comment>